<evidence type="ECO:0000313" key="2">
    <source>
        <dbReference type="WBParaSite" id="PS1159_v2.g12812.t1"/>
    </source>
</evidence>
<reference evidence="2" key="1">
    <citation type="submission" date="2022-11" db="UniProtKB">
        <authorList>
            <consortium name="WormBaseParasite"/>
        </authorList>
    </citation>
    <scope>IDENTIFICATION</scope>
</reference>
<name>A0AC35F1A9_9BILA</name>
<dbReference type="Proteomes" id="UP000887580">
    <property type="component" value="Unplaced"/>
</dbReference>
<dbReference type="WBParaSite" id="PS1159_v2.g12812.t1">
    <property type="protein sequence ID" value="PS1159_v2.g12812.t1"/>
    <property type="gene ID" value="PS1159_v2.g12812"/>
</dbReference>
<evidence type="ECO:0000313" key="1">
    <source>
        <dbReference type="Proteomes" id="UP000887580"/>
    </source>
</evidence>
<organism evidence="1 2">
    <name type="scientific">Panagrolaimus sp. PS1159</name>
    <dbReference type="NCBI Taxonomy" id="55785"/>
    <lineage>
        <taxon>Eukaryota</taxon>
        <taxon>Metazoa</taxon>
        <taxon>Ecdysozoa</taxon>
        <taxon>Nematoda</taxon>
        <taxon>Chromadorea</taxon>
        <taxon>Rhabditida</taxon>
        <taxon>Tylenchina</taxon>
        <taxon>Panagrolaimomorpha</taxon>
        <taxon>Panagrolaimoidea</taxon>
        <taxon>Panagrolaimidae</taxon>
        <taxon>Panagrolaimus</taxon>
    </lineage>
</organism>
<proteinExistence type="predicted"/>
<protein>
    <submittedName>
        <fullName evidence="2">Major facilitator superfamily (MFS) profile domain-containing protein</fullName>
    </submittedName>
</protein>
<sequence>MTKTILYLNKNGTEEIQTVEMFSQNEKGLLYSAIAMGAIFGSALIVTFVQKFGARFTFTCYGLISAFCTLLSPLTANQGFLSFFVIRIIQGFGTSVTFASIGYVSSAWFPLESSGLFLSLLTTYVQLAPLFTMPTSGEFCISKSGWPGVYYLHGILTIICFALFYLVYRDSPRDHCYVSDIELAQIEKSKSTASFNSENLKIPYFQMISDQVIIGILFACF</sequence>
<accession>A0AC35F1A9</accession>